<dbReference type="RefSeq" id="WP_266124533.1">
    <property type="nucleotide sequence ID" value="NZ_JAJHNU010000001.1"/>
</dbReference>
<keyword evidence="1" id="KW-1133">Transmembrane helix</keyword>
<keyword evidence="4" id="KW-1185">Reference proteome</keyword>
<comment type="caution">
    <text evidence="3">The sequence shown here is derived from an EMBL/GenBank/DDBJ whole genome shotgun (WGS) entry which is preliminary data.</text>
</comment>
<evidence type="ECO:0000313" key="3">
    <source>
        <dbReference type="EMBL" id="MDN4120824.1"/>
    </source>
</evidence>
<organism evidence="3 4">
    <name type="scientific">Alcaligenes endophyticus</name>
    <dbReference type="NCBI Taxonomy" id="1929088"/>
    <lineage>
        <taxon>Bacteria</taxon>
        <taxon>Pseudomonadati</taxon>
        <taxon>Pseudomonadota</taxon>
        <taxon>Betaproteobacteria</taxon>
        <taxon>Burkholderiales</taxon>
        <taxon>Alcaligenaceae</taxon>
        <taxon>Alcaligenes</taxon>
    </lineage>
</organism>
<accession>A0ABT8EHR9</accession>
<feature type="transmembrane region" description="Helical" evidence="1">
    <location>
        <begin position="95"/>
        <end position="114"/>
    </location>
</feature>
<gene>
    <name evidence="3" type="ORF">LMS43_05960</name>
</gene>
<dbReference type="Gene3D" id="1.10.10.880">
    <property type="entry name" value="Anti sigma-E protein RseA, N-terminal domain"/>
    <property type="match status" value="1"/>
</dbReference>
<dbReference type="Proteomes" id="UP001168613">
    <property type="component" value="Unassembled WGS sequence"/>
</dbReference>
<sequence length="167" mass="18421">MQALSKPQEQDEQLSSWELAVSTWVDGEAEIRTEDLDSPYGRQVWDTYHLIGDVMRTEGLAIKPSERFYARLSKAIDDEPTLLVPAHMAGRARRYTLSVVAASAAMLAVLWGTMPQMFEGALGEAGSTLVASAQDDRVWHDYIDAHRDLVGSNPIRQLAFDSGVAGQ</sequence>
<keyword evidence="1" id="KW-0472">Membrane</keyword>
<dbReference type="Pfam" id="PF03872">
    <property type="entry name" value="RseA_N"/>
    <property type="match status" value="1"/>
</dbReference>
<reference evidence="3" key="1">
    <citation type="submission" date="2021-11" db="EMBL/GenBank/DDBJ databases">
        <title>Draft genome sequence of Alcaligenes endophyticus type strain CCUG 75668T.</title>
        <authorList>
            <person name="Salva-Serra F."/>
            <person name="Duran R.E."/>
            <person name="Seeger M."/>
            <person name="Moore E.R.B."/>
            <person name="Jaen-Luchoro D."/>
        </authorList>
    </citation>
    <scope>NUCLEOTIDE SEQUENCE</scope>
    <source>
        <strain evidence="3">CCUG 75668</strain>
    </source>
</reference>
<keyword evidence="1" id="KW-0812">Transmembrane</keyword>
<dbReference type="InterPro" id="IPR036147">
    <property type="entry name" value="Anti-sigma_E_RseA_N_sf"/>
</dbReference>
<evidence type="ECO:0000313" key="4">
    <source>
        <dbReference type="Proteomes" id="UP001168613"/>
    </source>
</evidence>
<protein>
    <recommendedName>
        <fullName evidence="2">Anti sigma-E protein RseA N-terminal domain-containing protein</fullName>
    </recommendedName>
</protein>
<dbReference type="CDD" id="cd16328">
    <property type="entry name" value="RseA_N"/>
    <property type="match status" value="1"/>
</dbReference>
<dbReference type="InterPro" id="IPR005572">
    <property type="entry name" value="Anti-sigma_E_RseA_N"/>
</dbReference>
<evidence type="ECO:0000256" key="1">
    <source>
        <dbReference type="SAM" id="Phobius"/>
    </source>
</evidence>
<dbReference type="EMBL" id="JAJHNU010000001">
    <property type="protein sequence ID" value="MDN4120824.1"/>
    <property type="molecule type" value="Genomic_DNA"/>
</dbReference>
<evidence type="ECO:0000259" key="2">
    <source>
        <dbReference type="Pfam" id="PF03872"/>
    </source>
</evidence>
<proteinExistence type="predicted"/>
<feature type="domain" description="Anti sigma-E protein RseA N-terminal" evidence="2">
    <location>
        <begin position="21"/>
        <end position="88"/>
    </location>
</feature>
<name>A0ABT8EHR9_9BURK</name>
<dbReference type="SUPFAM" id="SSF89069">
    <property type="entry name" value="N-terminal, cytoplasmic domain of anti-sigmaE factor RseA"/>
    <property type="match status" value="1"/>
</dbReference>